<dbReference type="Pfam" id="PF08569">
    <property type="entry name" value="Mo25"/>
    <property type="match status" value="1"/>
</dbReference>
<dbReference type="EMBL" id="QKXF01000360">
    <property type="protein sequence ID" value="RQM12115.1"/>
    <property type="molecule type" value="Genomic_DNA"/>
</dbReference>
<dbReference type="AlphaFoldDB" id="A0A3M6V9Q3"/>
<dbReference type="InterPro" id="IPR011989">
    <property type="entry name" value="ARM-like"/>
</dbReference>
<feature type="region of interest" description="Disordered" evidence="2">
    <location>
        <begin position="19"/>
        <end position="39"/>
    </location>
</feature>
<sequence length="354" mass="40220">MSLFSRRKTPEQLVKLLKDALADPSSPAKPSKDGTPVEEVTKRLSEMKVLLYGDGEQEAKPEKCAQMAELLIASGLVPKLITGLDKLPFEARKQFAQVYNNLMRRDLAGFVSHAEGKPEILSALVAGYENPEVALNCGTMLRESIRHEILAGKILYSPDLWKFFDVYVHLPNFEVGSDAFATFKDLFTRHKTLAATFFTSNFDVVFAKYNSLLMSENYVTRRQSLKLLGEILLDRSNFDIMMKYIGITGDNVAFYYREKENLKMMMNLLRDTSENIQFEAFHVFKVFVANPKKPEAISQILVNNREKLIAYLRNFQNNKEDPQFIEEKALLIRTLEGLKIGEAAREAANAPLSQ</sequence>
<dbReference type="STRING" id="542832.A0A3M6V9Q3"/>
<dbReference type="VEuPathDB" id="FungiDB:DD237_007519"/>
<keyword evidence="5" id="KW-1185">Reference proteome</keyword>
<name>A0A3M6V9Q3_9STRA</name>
<accession>A0A3M6V9Q3</accession>
<evidence type="ECO:0000256" key="1">
    <source>
        <dbReference type="ARBA" id="ARBA00011012"/>
    </source>
</evidence>
<evidence type="ECO:0000313" key="3">
    <source>
        <dbReference type="EMBL" id="RMX62922.1"/>
    </source>
</evidence>
<dbReference type="GO" id="GO:0005737">
    <property type="term" value="C:cytoplasm"/>
    <property type="evidence" value="ECO:0007669"/>
    <property type="project" value="UniProtKB-ARBA"/>
</dbReference>
<reference evidence="5 6" key="1">
    <citation type="submission" date="2018-06" db="EMBL/GenBank/DDBJ databases">
        <title>Comparative genomics of downy mildews reveals potential adaptations to biotrophy.</title>
        <authorList>
            <person name="Fletcher K."/>
            <person name="Klosterman S.J."/>
            <person name="Derevnina L."/>
            <person name="Martin F."/>
            <person name="Koike S."/>
            <person name="Reyes Chin-Wo S."/>
            <person name="Mou B."/>
            <person name="Michelmore R."/>
        </authorList>
    </citation>
    <scope>NUCLEOTIDE SEQUENCE [LARGE SCALE GENOMIC DNA]</scope>
    <source>
        <strain evidence="4 6">R13</strain>
        <strain evidence="3 5">R14</strain>
    </source>
</reference>
<comment type="caution">
    <text evidence="3">The sequence shown here is derived from an EMBL/GenBank/DDBJ whole genome shotgun (WGS) entry which is preliminary data.</text>
</comment>
<dbReference type="PANTHER" id="PTHR10182">
    <property type="entry name" value="CALCIUM-BINDING PROTEIN 39-RELATED"/>
    <property type="match status" value="1"/>
</dbReference>
<dbReference type="Proteomes" id="UP000286097">
    <property type="component" value="Unassembled WGS sequence"/>
</dbReference>
<protein>
    <recommendedName>
        <fullName evidence="7">Calcium-binding protein 39</fullName>
    </recommendedName>
</protein>
<dbReference type="Proteomes" id="UP000282087">
    <property type="component" value="Unassembled WGS sequence"/>
</dbReference>
<organism evidence="3 5">
    <name type="scientific">Peronospora effusa</name>
    <dbReference type="NCBI Taxonomy" id="542832"/>
    <lineage>
        <taxon>Eukaryota</taxon>
        <taxon>Sar</taxon>
        <taxon>Stramenopiles</taxon>
        <taxon>Oomycota</taxon>
        <taxon>Peronosporomycetes</taxon>
        <taxon>Peronosporales</taxon>
        <taxon>Peronosporaceae</taxon>
        <taxon>Peronospora</taxon>
    </lineage>
</organism>
<comment type="similarity">
    <text evidence="1">Belongs to the Mo25 family.</text>
</comment>
<evidence type="ECO:0000256" key="2">
    <source>
        <dbReference type="SAM" id="MobiDB-lite"/>
    </source>
</evidence>
<evidence type="ECO:0008006" key="7">
    <source>
        <dbReference type="Google" id="ProtNLM"/>
    </source>
</evidence>
<gene>
    <name evidence="4" type="ORF">DD237_007519</name>
    <name evidence="3" type="ORF">DD238_007277</name>
</gene>
<dbReference type="PANTHER" id="PTHR10182:SF3">
    <property type="entry name" value="PROTEIN MO25"/>
    <property type="match status" value="1"/>
</dbReference>
<proteinExistence type="inferred from homology"/>
<dbReference type="GO" id="GO:0035556">
    <property type="term" value="P:intracellular signal transduction"/>
    <property type="evidence" value="ECO:0007669"/>
    <property type="project" value="TreeGrafter"/>
</dbReference>
<dbReference type="GO" id="GO:0043539">
    <property type="term" value="F:protein serine/threonine kinase activator activity"/>
    <property type="evidence" value="ECO:0007669"/>
    <property type="project" value="TreeGrafter"/>
</dbReference>
<dbReference type="SUPFAM" id="SSF48371">
    <property type="entry name" value="ARM repeat"/>
    <property type="match status" value="1"/>
</dbReference>
<dbReference type="FunFam" id="1.25.10.10:FF:000257">
    <property type="entry name" value="Conidiophore development protein hymA"/>
    <property type="match status" value="1"/>
</dbReference>
<dbReference type="InterPro" id="IPR016024">
    <property type="entry name" value="ARM-type_fold"/>
</dbReference>
<dbReference type="InterPro" id="IPR013878">
    <property type="entry name" value="Mo25"/>
</dbReference>
<evidence type="ECO:0000313" key="5">
    <source>
        <dbReference type="Proteomes" id="UP000282087"/>
    </source>
</evidence>
<evidence type="ECO:0000313" key="4">
    <source>
        <dbReference type="EMBL" id="RQM12115.1"/>
    </source>
</evidence>
<dbReference type="EMBL" id="QLLG01000481">
    <property type="protein sequence ID" value="RMX62922.1"/>
    <property type="molecule type" value="Genomic_DNA"/>
</dbReference>
<dbReference type="Gene3D" id="1.25.10.10">
    <property type="entry name" value="Leucine-rich Repeat Variant"/>
    <property type="match status" value="1"/>
</dbReference>
<evidence type="ECO:0000313" key="6">
    <source>
        <dbReference type="Proteomes" id="UP000286097"/>
    </source>
</evidence>